<evidence type="ECO:0000313" key="2">
    <source>
        <dbReference type="Proteomes" id="UP000549617"/>
    </source>
</evidence>
<proteinExistence type="predicted"/>
<comment type="caution">
    <text evidence="1">The sequence shown here is derived from an EMBL/GenBank/DDBJ whole genome shotgun (WGS) entry which is preliminary data.</text>
</comment>
<keyword evidence="2" id="KW-1185">Reference proteome</keyword>
<dbReference type="Proteomes" id="UP000549617">
    <property type="component" value="Unassembled WGS sequence"/>
</dbReference>
<accession>A0A7W9AEZ7</accession>
<name>A0A7W9AEZ7_9SPHN</name>
<evidence type="ECO:0000313" key="1">
    <source>
        <dbReference type="EMBL" id="MBB5684358.1"/>
    </source>
</evidence>
<protein>
    <recommendedName>
        <fullName evidence="3">Lipoprotein</fullName>
    </recommendedName>
</protein>
<dbReference type="RefSeq" id="WP_184014590.1">
    <property type="nucleotide sequence ID" value="NZ_JACIJC010000001.1"/>
</dbReference>
<dbReference type="AlphaFoldDB" id="A0A7W9AEZ7"/>
<reference evidence="1 2" key="1">
    <citation type="submission" date="2020-08" db="EMBL/GenBank/DDBJ databases">
        <title>Genomic Encyclopedia of Type Strains, Phase IV (KMG-IV): sequencing the most valuable type-strain genomes for metagenomic binning, comparative biology and taxonomic classification.</title>
        <authorList>
            <person name="Goeker M."/>
        </authorList>
    </citation>
    <scope>NUCLEOTIDE SEQUENCE [LARGE SCALE GENOMIC DNA]</scope>
    <source>
        <strain evidence="1 2">DSM 25079</strain>
    </source>
</reference>
<evidence type="ECO:0008006" key="3">
    <source>
        <dbReference type="Google" id="ProtNLM"/>
    </source>
</evidence>
<sequence>MRMFLPIMASLLVSACADVPPSPAAQARIDREEAKLAKALAGKVPGKPVSCITLRNVDSMQVYGERTLIYRINSKLSYRNDPYGGCPGLTNSRTLITRTPTGQLCRGDIARVADLVAGFETGSCALGDFVPYRPG</sequence>
<dbReference type="PROSITE" id="PS51257">
    <property type="entry name" value="PROKAR_LIPOPROTEIN"/>
    <property type="match status" value="1"/>
</dbReference>
<dbReference type="EMBL" id="JACIJC010000001">
    <property type="protein sequence ID" value="MBB5684358.1"/>
    <property type="molecule type" value="Genomic_DNA"/>
</dbReference>
<organism evidence="1 2">
    <name type="scientific">Sphingobium boeckii</name>
    <dbReference type="NCBI Taxonomy" id="1082345"/>
    <lineage>
        <taxon>Bacteria</taxon>
        <taxon>Pseudomonadati</taxon>
        <taxon>Pseudomonadota</taxon>
        <taxon>Alphaproteobacteria</taxon>
        <taxon>Sphingomonadales</taxon>
        <taxon>Sphingomonadaceae</taxon>
        <taxon>Sphingobium</taxon>
    </lineage>
</organism>
<gene>
    <name evidence="1" type="ORF">FHS49_000349</name>
</gene>